<comment type="caution">
    <text evidence="8">The sequence shown here is derived from an EMBL/GenBank/DDBJ whole genome shotgun (WGS) entry which is preliminary data.</text>
</comment>
<dbReference type="FunFam" id="2.120.10.30:FF:000241">
    <property type="entry name" value="Low-density lipoprotein receptor-related protein 6"/>
    <property type="match status" value="1"/>
</dbReference>
<keyword evidence="5" id="KW-0325">Glycoprotein</keyword>
<dbReference type="EMBL" id="JAZGQO010000011">
    <property type="protein sequence ID" value="KAK6174683.1"/>
    <property type="molecule type" value="Genomic_DNA"/>
</dbReference>
<dbReference type="SUPFAM" id="SSF63825">
    <property type="entry name" value="YWTD domain"/>
    <property type="match status" value="1"/>
</dbReference>
<keyword evidence="9" id="KW-1185">Reference proteome</keyword>
<reference evidence="8 9" key="1">
    <citation type="submission" date="2024-01" db="EMBL/GenBank/DDBJ databases">
        <title>The genome of the rayed Mediterranean limpet Patella caerulea (Linnaeus, 1758).</title>
        <authorList>
            <person name="Anh-Thu Weber A."/>
            <person name="Halstead-Nussloch G."/>
        </authorList>
    </citation>
    <scope>NUCLEOTIDE SEQUENCE [LARGE SCALE GENOMIC DNA]</scope>
    <source>
        <strain evidence="8">AATW-2023a</strain>
        <tissue evidence="8">Whole specimen</tissue>
    </source>
</reference>
<keyword evidence="1" id="KW-0245">EGF-like domain</keyword>
<dbReference type="PANTHER" id="PTHR46513">
    <property type="entry name" value="VITELLOGENIN RECEPTOR-LIKE PROTEIN-RELATED-RELATED"/>
    <property type="match status" value="1"/>
</dbReference>
<dbReference type="PANTHER" id="PTHR46513:SF13">
    <property type="entry name" value="EGF-LIKE DOMAIN-CONTAINING PROTEIN"/>
    <property type="match status" value="1"/>
</dbReference>
<dbReference type="Gene3D" id="2.120.10.30">
    <property type="entry name" value="TolB, C-terminal domain"/>
    <property type="match status" value="1"/>
</dbReference>
<evidence type="ECO:0000313" key="8">
    <source>
        <dbReference type="EMBL" id="KAK6174683.1"/>
    </source>
</evidence>
<protein>
    <submittedName>
        <fullName evidence="8">Uncharacterized protein</fullName>
    </submittedName>
</protein>
<evidence type="ECO:0000313" key="9">
    <source>
        <dbReference type="Proteomes" id="UP001347796"/>
    </source>
</evidence>
<accession>A0AAN8JJ51</accession>
<evidence type="ECO:0000256" key="5">
    <source>
        <dbReference type="ARBA" id="ARBA00023180"/>
    </source>
</evidence>
<gene>
    <name evidence="8" type="ORF">SNE40_017914</name>
</gene>
<dbReference type="SUPFAM" id="SSF57196">
    <property type="entry name" value="EGF/Laminin"/>
    <property type="match status" value="1"/>
</dbReference>
<dbReference type="PROSITE" id="PS51120">
    <property type="entry name" value="LDLRB"/>
    <property type="match status" value="1"/>
</dbReference>
<dbReference type="SMART" id="SM00135">
    <property type="entry name" value="LY"/>
    <property type="match status" value="4"/>
</dbReference>
<dbReference type="Proteomes" id="UP001347796">
    <property type="component" value="Unassembled WGS sequence"/>
</dbReference>
<dbReference type="Pfam" id="PF14670">
    <property type="entry name" value="FXa_inhibition"/>
    <property type="match status" value="1"/>
</dbReference>
<dbReference type="AlphaFoldDB" id="A0AAN8JJ51"/>
<feature type="signal peptide" evidence="7">
    <location>
        <begin position="1"/>
        <end position="18"/>
    </location>
</feature>
<feature type="chain" id="PRO_5042919645" evidence="7">
    <location>
        <begin position="19"/>
        <end position="352"/>
    </location>
</feature>
<evidence type="ECO:0000256" key="4">
    <source>
        <dbReference type="ARBA" id="ARBA00023157"/>
    </source>
</evidence>
<evidence type="ECO:0000256" key="2">
    <source>
        <dbReference type="ARBA" id="ARBA00022729"/>
    </source>
</evidence>
<keyword evidence="2 7" id="KW-0732">Signal</keyword>
<organism evidence="8 9">
    <name type="scientific">Patella caerulea</name>
    <name type="common">Rayed Mediterranean limpet</name>
    <dbReference type="NCBI Taxonomy" id="87958"/>
    <lineage>
        <taxon>Eukaryota</taxon>
        <taxon>Metazoa</taxon>
        <taxon>Spiralia</taxon>
        <taxon>Lophotrochozoa</taxon>
        <taxon>Mollusca</taxon>
        <taxon>Gastropoda</taxon>
        <taxon>Patellogastropoda</taxon>
        <taxon>Patelloidea</taxon>
        <taxon>Patellidae</taxon>
        <taxon>Patella</taxon>
    </lineage>
</organism>
<dbReference type="Pfam" id="PF00058">
    <property type="entry name" value="Ldl_recept_b"/>
    <property type="match status" value="1"/>
</dbReference>
<sequence>MKTLLCVVLVLLPVYTRSVVFPSQGEDPLIAILDKDKKVSFINPVGGNHTPVLESIGLMSRGRGASSAIDFNYNGDLIYWTDVAAHKVYSLRVGGGDQEQQVILGGDLDKPEGLAYDWIHNNLYISDRMQNNILVINPETGARKTLLTDIDYPRDIEVDPRTGWLYWITGDEETARLMKSSLDGRFHELITNQLDYPMKLALDYDEQRLYWTEGTFNMIKSIGVNGENPTTVYTPPYSSWDYTPIHITISGDYVYWVENMRKLLRVAKHGNNEITRYVSLENYGRWNMRKHSFMGICAIDPRKQTDSPNLCGTNNGGCSHFCLPSLQSSDRSHTCACPDGVNLSADEATCTV</sequence>
<name>A0AAN8JJ51_PATCE</name>
<keyword evidence="4" id="KW-1015">Disulfide bond</keyword>
<dbReference type="InterPro" id="IPR050778">
    <property type="entry name" value="Cueball_EGF_LRP_Nidogen"/>
</dbReference>
<evidence type="ECO:0000256" key="6">
    <source>
        <dbReference type="PROSITE-ProRule" id="PRU00461"/>
    </source>
</evidence>
<feature type="repeat" description="LDL-receptor class B" evidence="6">
    <location>
        <begin position="76"/>
        <end position="120"/>
    </location>
</feature>
<proteinExistence type="predicted"/>
<evidence type="ECO:0000256" key="3">
    <source>
        <dbReference type="ARBA" id="ARBA00022737"/>
    </source>
</evidence>
<evidence type="ECO:0000256" key="1">
    <source>
        <dbReference type="ARBA" id="ARBA00022536"/>
    </source>
</evidence>
<dbReference type="InterPro" id="IPR011042">
    <property type="entry name" value="6-blade_b-propeller_TolB-like"/>
</dbReference>
<evidence type="ECO:0000256" key="7">
    <source>
        <dbReference type="SAM" id="SignalP"/>
    </source>
</evidence>
<dbReference type="InterPro" id="IPR000033">
    <property type="entry name" value="LDLR_classB_rpt"/>
</dbReference>
<keyword evidence="3" id="KW-0677">Repeat</keyword>